<evidence type="ECO:0000256" key="1">
    <source>
        <dbReference type="SAM" id="Phobius"/>
    </source>
</evidence>
<dbReference type="AlphaFoldDB" id="I8VZ91"/>
<dbReference type="EMBL" id="AGXJ01000058">
    <property type="protein sequence ID" value="EIY31735.1"/>
    <property type="molecule type" value="Genomic_DNA"/>
</dbReference>
<dbReference type="HOGENOM" id="CLU_3040336_0_0_10"/>
<evidence type="ECO:0000313" key="3">
    <source>
        <dbReference type="Proteomes" id="UP000005974"/>
    </source>
</evidence>
<reference evidence="2 3" key="1">
    <citation type="submission" date="2012-02" db="EMBL/GenBank/DDBJ databases">
        <title>The Genome Sequence of Bacteroides dorei CL02T12C06.</title>
        <authorList>
            <consortium name="The Broad Institute Genome Sequencing Platform"/>
            <person name="Earl A."/>
            <person name="Ward D."/>
            <person name="Feldgarden M."/>
            <person name="Gevers D."/>
            <person name="Zitomersky N.L."/>
            <person name="Coyne M.J."/>
            <person name="Comstock L.E."/>
            <person name="Young S.K."/>
            <person name="Zeng Q."/>
            <person name="Gargeya S."/>
            <person name="Fitzgerald M."/>
            <person name="Haas B."/>
            <person name="Abouelleil A."/>
            <person name="Alvarado L."/>
            <person name="Arachchi H.M."/>
            <person name="Berlin A."/>
            <person name="Chapman S.B."/>
            <person name="Gearin G."/>
            <person name="Goldberg J."/>
            <person name="Griggs A."/>
            <person name="Gujja S."/>
            <person name="Hansen M."/>
            <person name="Heiman D."/>
            <person name="Howarth C."/>
            <person name="Larimer J."/>
            <person name="Lui A."/>
            <person name="MacDonald P.J.P."/>
            <person name="McCowen C."/>
            <person name="Montmayeur A."/>
            <person name="Murphy C."/>
            <person name="Neiman D."/>
            <person name="Pearson M."/>
            <person name="Priest M."/>
            <person name="Roberts A."/>
            <person name="Saif S."/>
            <person name="Shea T."/>
            <person name="Sisk P."/>
            <person name="Stolte C."/>
            <person name="Sykes S."/>
            <person name="Wortman J."/>
            <person name="Nusbaum C."/>
            <person name="Birren B."/>
        </authorList>
    </citation>
    <scope>NUCLEOTIDE SEQUENCE [LARGE SCALE GENOMIC DNA]</scope>
    <source>
        <strain evidence="2 3">CL02T12C06</strain>
    </source>
</reference>
<keyword evidence="1" id="KW-1133">Transmembrane helix</keyword>
<feature type="transmembrane region" description="Helical" evidence="1">
    <location>
        <begin position="12"/>
        <end position="39"/>
    </location>
</feature>
<keyword evidence="1" id="KW-0472">Membrane</keyword>
<keyword evidence="3" id="KW-1185">Reference proteome</keyword>
<comment type="caution">
    <text evidence="2">The sequence shown here is derived from an EMBL/GenBank/DDBJ whole genome shotgun (WGS) entry which is preliminary data.</text>
</comment>
<name>I8VZ91_9BACT</name>
<accession>I8VZ91</accession>
<dbReference type="Proteomes" id="UP000005974">
    <property type="component" value="Unassembled WGS sequence"/>
</dbReference>
<keyword evidence="1" id="KW-0812">Transmembrane</keyword>
<organism evidence="2 3">
    <name type="scientific">Phocaeicola dorei CL02T12C06</name>
    <dbReference type="NCBI Taxonomy" id="997876"/>
    <lineage>
        <taxon>Bacteria</taxon>
        <taxon>Pseudomonadati</taxon>
        <taxon>Bacteroidota</taxon>
        <taxon>Bacteroidia</taxon>
        <taxon>Bacteroidales</taxon>
        <taxon>Bacteroidaceae</taxon>
        <taxon>Phocaeicola</taxon>
    </lineage>
</organism>
<sequence length="54" mass="6408">MPGLYCWFRTATYLGYSVMLCVFSLFLILVFEILVPYIFDVVCHSPYFEEENNL</sequence>
<proteinExistence type="predicted"/>
<gene>
    <name evidence="2" type="ORF">HMPREF1064_03124</name>
</gene>
<protein>
    <submittedName>
        <fullName evidence="2">Uncharacterized protein</fullName>
    </submittedName>
</protein>
<evidence type="ECO:0000313" key="2">
    <source>
        <dbReference type="EMBL" id="EIY31735.1"/>
    </source>
</evidence>